<dbReference type="GO" id="GO:0006166">
    <property type="term" value="P:purine ribonucleoside salvage"/>
    <property type="evidence" value="ECO:0007669"/>
    <property type="project" value="UniProtKB-KW"/>
</dbReference>
<keyword evidence="5 14" id="KW-0808">Transferase</keyword>
<dbReference type="Gene3D" id="3.40.1190.20">
    <property type="match status" value="1"/>
</dbReference>
<keyword evidence="6 14" id="KW-0660">Purine salvage</keyword>
<dbReference type="Proteomes" id="UP000612746">
    <property type="component" value="Unassembled WGS sequence"/>
</dbReference>
<dbReference type="EMBL" id="JAEPRA010000001">
    <property type="protein sequence ID" value="KAG2189266.1"/>
    <property type="molecule type" value="Genomic_DNA"/>
</dbReference>
<evidence type="ECO:0000256" key="7">
    <source>
        <dbReference type="ARBA" id="ARBA00022741"/>
    </source>
</evidence>
<dbReference type="EC" id="2.7.1.20" evidence="4 14"/>
<organism evidence="16 17">
    <name type="scientific">Umbelopsis vinacea</name>
    <dbReference type="NCBI Taxonomy" id="44442"/>
    <lineage>
        <taxon>Eukaryota</taxon>
        <taxon>Fungi</taxon>
        <taxon>Fungi incertae sedis</taxon>
        <taxon>Mucoromycota</taxon>
        <taxon>Mucoromycotina</taxon>
        <taxon>Umbelopsidomycetes</taxon>
        <taxon>Umbelopsidales</taxon>
        <taxon>Umbelopsidaceae</taxon>
        <taxon>Umbelopsis</taxon>
    </lineage>
</organism>
<comment type="caution">
    <text evidence="16">The sequence shown here is derived from an EMBL/GenBank/DDBJ whole genome shotgun (WGS) entry which is preliminary data.</text>
</comment>
<evidence type="ECO:0000256" key="4">
    <source>
        <dbReference type="ARBA" id="ARBA00012119"/>
    </source>
</evidence>
<feature type="domain" description="Carbohydrate kinase PfkB" evidence="15">
    <location>
        <begin position="39"/>
        <end position="335"/>
    </location>
</feature>
<dbReference type="PANTHER" id="PTHR45769:SF3">
    <property type="entry name" value="ADENOSINE KINASE"/>
    <property type="match status" value="1"/>
</dbReference>
<dbReference type="GO" id="GO:0005524">
    <property type="term" value="F:ATP binding"/>
    <property type="evidence" value="ECO:0007669"/>
    <property type="project" value="UniProtKB-UniRule"/>
</dbReference>
<keyword evidence="17" id="KW-1185">Reference proteome</keyword>
<dbReference type="InterPro" id="IPR011611">
    <property type="entry name" value="PfkB_dom"/>
</dbReference>
<feature type="active site" description="Proton acceptor" evidence="13">
    <location>
        <position position="295"/>
    </location>
</feature>
<dbReference type="InterPro" id="IPR002173">
    <property type="entry name" value="Carboh/pur_kinase_PfkB_CS"/>
</dbReference>
<reference evidence="16" key="1">
    <citation type="submission" date="2020-12" db="EMBL/GenBank/DDBJ databases">
        <title>Metabolic potential, ecology and presence of endohyphal bacteria is reflected in genomic diversity of Mucoromycotina.</title>
        <authorList>
            <person name="Muszewska A."/>
            <person name="Okrasinska A."/>
            <person name="Steczkiewicz K."/>
            <person name="Drgas O."/>
            <person name="Orlowska M."/>
            <person name="Perlinska-Lenart U."/>
            <person name="Aleksandrzak-Piekarczyk T."/>
            <person name="Szatraj K."/>
            <person name="Zielenkiewicz U."/>
            <person name="Pilsyk S."/>
            <person name="Malc E."/>
            <person name="Mieczkowski P."/>
            <person name="Kruszewska J.S."/>
            <person name="Biernat P."/>
            <person name="Pawlowska J."/>
        </authorList>
    </citation>
    <scope>NUCLEOTIDE SEQUENCE</scope>
    <source>
        <strain evidence="16">WA0000051536</strain>
    </source>
</reference>
<evidence type="ECO:0000313" key="16">
    <source>
        <dbReference type="EMBL" id="KAG2189266.1"/>
    </source>
</evidence>
<evidence type="ECO:0000256" key="5">
    <source>
        <dbReference type="ARBA" id="ARBA00022679"/>
    </source>
</evidence>
<accession>A0A8H7QBC6</accession>
<comment type="cofactor">
    <cofactor evidence="1 14">
        <name>Mg(2+)</name>
        <dbReference type="ChEBI" id="CHEBI:18420"/>
    </cofactor>
</comment>
<evidence type="ECO:0000256" key="6">
    <source>
        <dbReference type="ARBA" id="ARBA00022726"/>
    </source>
</evidence>
<comment type="function">
    <text evidence="14">ATP dependent phosphorylation of adenosine and other related nucleoside analogs to monophosphate derivatives.</text>
</comment>
<dbReference type="FunFam" id="3.40.1190.20:FF:000076">
    <property type="entry name" value="Adenosine kinase"/>
    <property type="match status" value="1"/>
</dbReference>
<proteinExistence type="inferred from homology"/>
<keyword evidence="8 14" id="KW-0418">Kinase</keyword>
<dbReference type="PROSITE" id="PS00584">
    <property type="entry name" value="PFKB_KINASES_2"/>
    <property type="match status" value="1"/>
</dbReference>
<evidence type="ECO:0000256" key="8">
    <source>
        <dbReference type="ARBA" id="ARBA00022777"/>
    </source>
</evidence>
<evidence type="ECO:0000256" key="1">
    <source>
        <dbReference type="ARBA" id="ARBA00001946"/>
    </source>
</evidence>
<evidence type="ECO:0000256" key="11">
    <source>
        <dbReference type="ARBA" id="ARBA00051362"/>
    </source>
</evidence>
<comment type="similarity">
    <text evidence="3 14">Belongs to the carbohydrate kinase PfkB family.</text>
</comment>
<evidence type="ECO:0000256" key="2">
    <source>
        <dbReference type="ARBA" id="ARBA00004801"/>
    </source>
</evidence>
<evidence type="ECO:0000259" key="15">
    <source>
        <dbReference type="Pfam" id="PF00294"/>
    </source>
</evidence>
<dbReference type="GO" id="GO:0044209">
    <property type="term" value="P:AMP salvage"/>
    <property type="evidence" value="ECO:0007669"/>
    <property type="project" value="UniProtKB-UniRule"/>
</dbReference>
<gene>
    <name evidence="16" type="ORF">INT44_004408</name>
</gene>
<dbReference type="GO" id="GO:0004001">
    <property type="term" value="F:adenosine kinase activity"/>
    <property type="evidence" value="ECO:0007669"/>
    <property type="project" value="UniProtKB-UniRule"/>
</dbReference>
<dbReference type="InterPro" id="IPR001805">
    <property type="entry name" value="Adenokinase"/>
</dbReference>
<evidence type="ECO:0000256" key="12">
    <source>
        <dbReference type="ARBA" id="ARBA00068771"/>
    </source>
</evidence>
<evidence type="ECO:0000256" key="3">
    <source>
        <dbReference type="ARBA" id="ARBA00010688"/>
    </source>
</evidence>
<name>A0A8H7QBC6_9FUNG</name>
<dbReference type="PANTHER" id="PTHR45769">
    <property type="entry name" value="ADENOSINE KINASE"/>
    <property type="match status" value="1"/>
</dbReference>
<dbReference type="OrthoDB" id="432447at2759"/>
<evidence type="ECO:0000256" key="13">
    <source>
        <dbReference type="PIRSR" id="PIRSR601805-1"/>
    </source>
</evidence>
<dbReference type="GO" id="GO:0005634">
    <property type="term" value="C:nucleus"/>
    <property type="evidence" value="ECO:0007669"/>
    <property type="project" value="TreeGrafter"/>
</dbReference>
<dbReference type="GO" id="GO:0005829">
    <property type="term" value="C:cytosol"/>
    <property type="evidence" value="ECO:0007669"/>
    <property type="project" value="TreeGrafter"/>
</dbReference>
<dbReference type="PRINTS" id="PR00989">
    <property type="entry name" value="ADENOKINASE"/>
</dbReference>
<sequence length="346" mass="37543">MAYALLALENPLLDIQANVKQELMDKYGFVSNGAMLASEKEQGLYEEIVRDYPVVYVAGGAAQNTARGAQYLLPANSTVYMGCVSNDQYADQMKKAASEDGLETKYQIVENVPTGTCAVLITGQDRFLCANLSASEKFSVDTLQKPENWKVVESAKNFYIGAFFISHDGGYASSLAVGKHAAETNKAFTMNLSAPWVALAFRDRLDAVLNYADIVFGNEDEARSYSKVAGWETDDVKEIAAKFAQLPKANTQRPRIVVFTQGADETVVAVGDKVTVHPVEKVSSSEIVDTNGAGDGFCGGFLGLYTQGVEDLHKCVNAGHYIAGLVIRRVGPTYPPMAERTNIPEF</sequence>
<dbReference type="CDD" id="cd01168">
    <property type="entry name" value="adenosine_kinase"/>
    <property type="match status" value="1"/>
</dbReference>
<dbReference type="Pfam" id="PF00294">
    <property type="entry name" value="PfkB"/>
    <property type="match status" value="1"/>
</dbReference>
<evidence type="ECO:0000256" key="9">
    <source>
        <dbReference type="ARBA" id="ARBA00022840"/>
    </source>
</evidence>
<evidence type="ECO:0000313" key="17">
    <source>
        <dbReference type="Proteomes" id="UP000612746"/>
    </source>
</evidence>
<dbReference type="InterPro" id="IPR029056">
    <property type="entry name" value="Ribokinase-like"/>
</dbReference>
<dbReference type="SUPFAM" id="SSF53613">
    <property type="entry name" value="Ribokinase-like"/>
    <property type="match status" value="1"/>
</dbReference>
<comment type="catalytic activity">
    <reaction evidence="11 14">
        <text>adenosine + ATP = AMP + ADP + H(+)</text>
        <dbReference type="Rhea" id="RHEA:20824"/>
        <dbReference type="ChEBI" id="CHEBI:15378"/>
        <dbReference type="ChEBI" id="CHEBI:16335"/>
        <dbReference type="ChEBI" id="CHEBI:30616"/>
        <dbReference type="ChEBI" id="CHEBI:456215"/>
        <dbReference type="ChEBI" id="CHEBI:456216"/>
        <dbReference type="EC" id="2.7.1.20"/>
    </reaction>
</comment>
<dbReference type="UniPathway" id="UPA00588">
    <property type="reaction ID" value="UER00659"/>
</dbReference>
<evidence type="ECO:0000256" key="10">
    <source>
        <dbReference type="ARBA" id="ARBA00022842"/>
    </source>
</evidence>
<keyword evidence="9 14" id="KW-0067">ATP-binding</keyword>
<keyword evidence="10 14" id="KW-0460">Magnesium</keyword>
<dbReference type="GO" id="GO:0006144">
    <property type="term" value="P:purine nucleobase metabolic process"/>
    <property type="evidence" value="ECO:0007669"/>
    <property type="project" value="TreeGrafter"/>
</dbReference>
<dbReference type="AlphaFoldDB" id="A0A8H7QBC6"/>
<keyword evidence="7 14" id="KW-0547">Nucleotide-binding</keyword>
<evidence type="ECO:0000256" key="14">
    <source>
        <dbReference type="RuleBase" id="RU368116"/>
    </source>
</evidence>
<comment type="pathway">
    <text evidence="2 14">Purine metabolism; AMP biosynthesis via salvage pathway; AMP from adenosine: step 1/1.</text>
</comment>
<dbReference type="Gene3D" id="3.30.1110.10">
    <property type="match status" value="1"/>
</dbReference>
<protein>
    <recommendedName>
        <fullName evidence="12 14">Adenosine kinase</fullName>
        <shortName evidence="14">AK</shortName>
        <ecNumber evidence="4 14">2.7.1.20</ecNumber>
    </recommendedName>
    <alternativeName>
        <fullName evidence="14">Adenosine 5'-phosphotransferase</fullName>
    </alternativeName>
</protein>